<comment type="function">
    <text evidence="16">Factor XIII is activated by thrombin and calcium ion to a transglutaminase that catalyzes the formation of gamma-glutamyl-epsilon-lysine cross-links between fibrin chains, thus stabilizing the fibrin clot. Also cross-link alpha-2-plasmin inhibitor, or fibronectin, to the alpha chains of fibrin.</text>
</comment>
<feature type="compositionally biased region" description="Basic and acidic residues" evidence="23">
    <location>
        <begin position="1"/>
        <end position="13"/>
    </location>
</feature>
<dbReference type="Proteomes" id="UP000694393">
    <property type="component" value="Unplaced"/>
</dbReference>
<evidence type="ECO:0000256" key="15">
    <source>
        <dbReference type="ARBA" id="ARBA00051843"/>
    </source>
</evidence>
<dbReference type="PANTHER" id="PTHR11590">
    <property type="entry name" value="PROTEIN-GLUTAMINE GAMMA-GLUTAMYLTRANSFERASE"/>
    <property type="match status" value="1"/>
</dbReference>
<dbReference type="GO" id="GO:0003810">
    <property type="term" value="F:protein-glutamine gamma-glutamyltransferase activity"/>
    <property type="evidence" value="ECO:0007669"/>
    <property type="project" value="UniProtKB-EC"/>
</dbReference>
<evidence type="ECO:0000256" key="14">
    <source>
        <dbReference type="ARBA" id="ARBA00024222"/>
    </source>
</evidence>
<evidence type="ECO:0000256" key="2">
    <source>
        <dbReference type="ARBA" id="ARBA00004613"/>
    </source>
</evidence>
<comment type="subcellular location">
    <subcellularLocation>
        <location evidence="1">Cytoplasm</location>
    </subcellularLocation>
    <subcellularLocation>
        <location evidence="2">Secreted</location>
    </subcellularLocation>
</comment>
<dbReference type="Pfam" id="PF00927">
    <property type="entry name" value="Transglut_C"/>
    <property type="match status" value="2"/>
</dbReference>
<dbReference type="InterPro" id="IPR036238">
    <property type="entry name" value="Transglutaminase_C_sf"/>
</dbReference>
<name>A0A8C8RQX5_9SAUR</name>
<dbReference type="InterPro" id="IPR008958">
    <property type="entry name" value="Transglutaminase_C"/>
</dbReference>
<dbReference type="GO" id="GO:0046872">
    <property type="term" value="F:metal ion binding"/>
    <property type="evidence" value="ECO:0007669"/>
    <property type="project" value="UniProtKB-KW"/>
</dbReference>
<dbReference type="Pfam" id="PF01841">
    <property type="entry name" value="Transglut_core"/>
    <property type="match status" value="1"/>
</dbReference>
<comment type="catalytic activity">
    <reaction evidence="15">
        <text>L-glutaminyl-[protein] + L-lysyl-[protein] = [protein]-L-lysyl-N(6)-5-L-glutamyl-[protein] + NH4(+)</text>
        <dbReference type="Rhea" id="RHEA:54816"/>
        <dbReference type="Rhea" id="RHEA-COMP:9752"/>
        <dbReference type="Rhea" id="RHEA-COMP:10207"/>
        <dbReference type="Rhea" id="RHEA-COMP:14005"/>
        <dbReference type="ChEBI" id="CHEBI:28938"/>
        <dbReference type="ChEBI" id="CHEBI:29969"/>
        <dbReference type="ChEBI" id="CHEBI:30011"/>
        <dbReference type="ChEBI" id="CHEBI:138370"/>
        <dbReference type="EC" id="2.3.2.13"/>
    </reaction>
</comment>
<keyword evidence="9 22" id="KW-0106">Calcium</keyword>
<proteinExistence type="inferred from homology"/>
<dbReference type="GO" id="GO:0072378">
    <property type="term" value="P:blood coagulation, fibrin clot formation"/>
    <property type="evidence" value="ECO:0007669"/>
    <property type="project" value="TreeGrafter"/>
</dbReference>
<dbReference type="SMART" id="SM00460">
    <property type="entry name" value="TGc"/>
    <property type="match status" value="1"/>
</dbReference>
<comment type="similarity">
    <text evidence="3">Belongs to the transglutaminase superfamily. Transglutaminase family.</text>
</comment>
<keyword evidence="5" id="KW-0964">Secreted</keyword>
<keyword evidence="12" id="KW-0865">Zymogen</keyword>
<feature type="binding site" evidence="22">
    <location>
        <position position="501"/>
    </location>
    <ligand>
        <name>Ca(2+)</name>
        <dbReference type="ChEBI" id="CHEBI:29108"/>
    </ligand>
</feature>
<feature type="binding site" evidence="22">
    <location>
        <position position="496"/>
    </location>
    <ligand>
        <name>Ca(2+)</name>
        <dbReference type="ChEBI" id="CHEBI:29108"/>
    </ligand>
</feature>
<dbReference type="FunFam" id="3.90.260.10:FF:000001">
    <property type="entry name" value="Protein-glutamine gamma-glutamyltransferase 2"/>
    <property type="match status" value="1"/>
</dbReference>
<keyword evidence="10" id="KW-0007">Acetylation</keyword>
<keyword evidence="13" id="KW-0012">Acyltransferase</keyword>
<evidence type="ECO:0000313" key="26">
    <source>
        <dbReference type="Proteomes" id="UP000694393"/>
    </source>
</evidence>
<feature type="region of interest" description="Disordered" evidence="23">
    <location>
        <begin position="1"/>
        <end position="35"/>
    </location>
</feature>
<organism evidence="25 26">
    <name type="scientific">Pelusios castaneus</name>
    <name type="common">West African mud turtle</name>
    <dbReference type="NCBI Taxonomy" id="367368"/>
    <lineage>
        <taxon>Eukaryota</taxon>
        <taxon>Metazoa</taxon>
        <taxon>Chordata</taxon>
        <taxon>Craniata</taxon>
        <taxon>Vertebrata</taxon>
        <taxon>Euteleostomi</taxon>
        <taxon>Archelosauria</taxon>
        <taxon>Testudinata</taxon>
        <taxon>Testudines</taxon>
        <taxon>Pleurodira</taxon>
        <taxon>Pelomedusidae</taxon>
        <taxon>Pelusios</taxon>
    </lineage>
</organism>
<evidence type="ECO:0000256" key="3">
    <source>
        <dbReference type="ARBA" id="ARBA00005968"/>
    </source>
</evidence>
<dbReference type="Pfam" id="PF00868">
    <property type="entry name" value="Transglut_N"/>
    <property type="match status" value="1"/>
</dbReference>
<feature type="active site" evidence="21">
    <location>
        <position position="407"/>
    </location>
</feature>
<dbReference type="SUPFAM" id="SSF49309">
    <property type="entry name" value="Transglutaminase, two C-terminal domains"/>
    <property type="match status" value="2"/>
</dbReference>
<evidence type="ECO:0000256" key="23">
    <source>
        <dbReference type="SAM" id="MobiDB-lite"/>
    </source>
</evidence>
<evidence type="ECO:0000256" key="17">
    <source>
        <dbReference type="ARBA" id="ARBA00064927"/>
    </source>
</evidence>
<feature type="active site" evidence="21">
    <location>
        <position position="384"/>
    </location>
</feature>
<dbReference type="InterPro" id="IPR036985">
    <property type="entry name" value="Transglutaminase-like_sf"/>
</dbReference>
<dbReference type="FunFam" id="2.60.40.10:FF:000978">
    <property type="entry name" value="coagulation factor XIII A chain"/>
    <property type="match status" value="1"/>
</dbReference>
<dbReference type="Gene3D" id="3.90.260.10">
    <property type="entry name" value="Transglutaminase-like"/>
    <property type="match status" value="1"/>
</dbReference>
<dbReference type="Gene3D" id="2.60.40.10">
    <property type="entry name" value="Immunoglobulins"/>
    <property type="match status" value="3"/>
</dbReference>
<evidence type="ECO:0000256" key="12">
    <source>
        <dbReference type="ARBA" id="ARBA00023145"/>
    </source>
</evidence>
<dbReference type="FunFam" id="2.60.40.10:FF:000171">
    <property type="entry name" value="protein-glutamine gamma-glutamyltransferase 6"/>
    <property type="match status" value="1"/>
</dbReference>
<evidence type="ECO:0000256" key="21">
    <source>
        <dbReference type="PIRSR" id="PIRSR000459-1"/>
    </source>
</evidence>
<dbReference type="InterPro" id="IPR002931">
    <property type="entry name" value="Transglutaminase-like"/>
</dbReference>
<dbReference type="Ensembl" id="ENSPCET00000008816.1">
    <property type="protein sequence ID" value="ENSPCEP00000008509.1"/>
    <property type="gene ID" value="ENSPCEG00000006692.1"/>
</dbReference>
<evidence type="ECO:0000313" key="25">
    <source>
        <dbReference type="Ensembl" id="ENSPCEP00000008509.1"/>
    </source>
</evidence>
<dbReference type="EC" id="2.3.2.13" evidence="14"/>
<dbReference type="GO" id="GO:0005576">
    <property type="term" value="C:extracellular region"/>
    <property type="evidence" value="ECO:0007669"/>
    <property type="project" value="UniProtKB-SubCell"/>
</dbReference>
<protein>
    <recommendedName>
        <fullName evidence="18">Coagulation factor XIII A chain</fullName>
        <ecNumber evidence="14">2.3.2.13</ecNumber>
    </recommendedName>
    <alternativeName>
        <fullName evidence="19">Protein-glutamine gamma-glutamyltransferase A chain</fullName>
    </alternativeName>
    <alternativeName>
        <fullName evidence="20">Transglutaminase A chain</fullName>
    </alternativeName>
</protein>
<evidence type="ECO:0000256" key="16">
    <source>
        <dbReference type="ARBA" id="ARBA00058277"/>
    </source>
</evidence>
<comment type="subunit">
    <text evidence="17">Tetramer of two A chains (F13A1) and two B (F13B) chains.</text>
</comment>
<dbReference type="InterPro" id="IPR001102">
    <property type="entry name" value="Transglutaminase_N"/>
</dbReference>
<accession>A0A8C8RQX5</accession>
<dbReference type="InterPro" id="IPR038765">
    <property type="entry name" value="Papain-like_cys_pep_sf"/>
</dbReference>
<evidence type="ECO:0000259" key="24">
    <source>
        <dbReference type="SMART" id="SM00460"/>
    </source>
</evidence>
<dbReference type="InterPro" id="IPR014756">
    <property type="entry name" value="Ig_E-set"/>
</dbReference>
<keyword evidence="4" id="KW-0963">Cytoplasm</keyword>
<evidence type="ECO:0000256" key="11">
    <source>
        <dbReference type="ARBA" id="ARBA00023084"/>
    </source>
</evidence>
<keyword evidence="11" id="KW-0094">Blood coagulation</keyword>
<evidence type="ECO:0000256" key="1">
    <source>
        <dbReference type="ARBA" id="ARBA00004496"/>
    </source>
</evidence>
<evidence type="ECO:0000256" key="22">
    <source>
        <dbReference type="PIRSR" id="PIRSR000459-2"/>
    </source>
</evidence>
<evidence type="ECO:0000256" key="6">
    <source>
        <dbReference type="ARBA" id="ARBA00022679"/>
    </source>
</evidence>
<dbReference type="SUPFAM" id="SSF81296">
    <property type="entry name" value="E set domains"/>
    <property type="match status" value="1"/>
</dbReference>
<dbReference type="GO" id="GO:0005737">
    <property type="term" value="C:cytoplasm"/>
    <property type="evidence" value="ECO:0007669"/>
    <property type="project" value="UniProtKB-SubCell"/>
</dbReference>
<dbReference type="PANTHER" id="PTHR11590:SF42">
    <property type="entry name" value="COAGULATION FACTOR XIII A CHAIN"/>
    <property type="match status" value="1"/>
</dbReference>
<evidence type="ECO:0000256" key="4">
    <source>
        <dbReference type="ARBA" id="ARBA00022490"/>
    </source>
</evidence>
<keyword evidence="8 22" id="KW-0479">Metal-binding</keyword>
<dbReference type="InterPro" id="IPR013783">
    <property type="entry name" value="Ig-like_fold"/>
</dbReference>
<feature type="binding site" evidence="22">
    <location>
        <position position="447"/>
    </location>
    <ligand>
        <name>Ca(2+)</name>
        <dbReference type="ChEBI" id="CHEBI:29108"/>
    </ligand>
</feature>
<evidence type="ECO:0000256" key="5">
    <source>
        <dbReference type="ARBA" id="ARBA00022525"/>
    </source>
</evidence>
<dbReference type="InterPro" id="IPR050779">
    <property type="entry name" value="Transglutaminase"/>
</dbReference>
<keyword evidence="26" id="KW-1185">Reference proteome</keyword>
<feature type="active site" evidence="21">
    <location>
        <position position="325"/>
    </location>
</feature>
<evidence type="ECO:0000256" key="18">
    <source>
        <dbReference type="ARBA" id="ARBA00072805"/>
    </source>
</evidence>
<evidence type="ECO:0000256" key="20">
    <source>
        <dbReference type="ARBA" id="ARBA00082760"/>
    </source>
</evidence>
<dbReference type="PIRSF" id="PIRSF000459">
    <property type="entry name" value="TGM_EBP42"/>
    <property type="match status" value="1"/>
</dbReference>
<dbReference type="InterPro" id="IPR023608">
    <property type="entry name" value="Transglutaminase_animal"/>
</dbReference>
<reference evidence="25" key="2">
    <citation type="submission" date="2025-09" db="UniProtKB">
        <authorList>
            <consortium name="Ensembl"/>
        </authorList>
    </citation>
    <scope>IDENTIFICATION</scope>
</reference>
<reference evidence="25" key="1">
    <citation type="submission" date="2025-08" db="UniProtKB">
        <authorList>
            <consortium name="Ensembl"/>
        </authorList>
    </citation>
    <scope>IDENTIFICATION</scope>
</reference>
<dbReference type="SUPFAM" id="SSF54001">
    <property type="entry name" value="Cysteine proteinases"/>
    <property type="match status" value="1"/>
</dbReference>
<evidence type="ECO:0000256" key="8">
    <source>
        <dbReference type="ARBA" id="ARBA00022723"/>
    </source>
</evidence>
<feature type="domain" description="Transglutaminase-like" evidence="24">
    <location>
        <begin position="317"/>
        <end position="410"/>
    </location>
</feature>
<keyword evidence="6" id="KW-0808">Transferase</keyword>
<evidence type="ECO:0000256" key="10">
    <source>
        <dbReference type="ARBA" id="ARBA00022990"/>
    </source>
</evidence>
<dbReference type="FunFam" id="2.60.40.10:FF:000090">
    <property type="entry name" value="Protein-glutamine gamma-glutamyltransferase 2"/>
    <property type="match status" value="1"/>
</dbReference>
<evidence type="ECO:0000256" key="9">
    <source>
        <dbReference type="ARBA" id="ARBA00022837"/>
    </source>
</evidence>
<evidence type="ECO:0000256" key="19">
    <source>
        <dbReference type="ARBA" id="ARBA00078127"/>
    </source>
</evidence>
<sequence>MSEPTPTDKEKKKPIPPAMSGRRALPPNTSNAEEDEVPVMEMTGLVPRGVNLKDFLEVNEVHMFKGVQEVNKQEHHTDKYYHPKLIVRRGQAFQIQIDFNRPYNPEKDQFWLEYVIGRYPQQNKGTYIPIPLVEELQSGTWGAKITWKEGSSIRLAIMSAPTCIVGKFRFYVAVLTPFGILRTKRNPETDTYILFNPWCPEDSVFLDDEKEREEYVLNDLGVVFHGDINNMKTRSWNYGQFEEGILDACLYLMDRAKLDLSGRGNPIKISRIGSAVINAKDDDGVVAGCWDNIYAYGVAPSVWTGSVDILLEYHSSGMPVRYGQCWVFAGVFNTFLRCIGIPGRIVTNYSSAHDNDANLQLDVFVDEEGKVDPKLSKDSIWNYHCWNEAWMTRPDLPIGFGGWQVVDSTPQENSDGMYRCGPASVQAIKHGHVCFQFDAPFVFAEVNSDIVYSKAKKDGTRVIEHIEKDRIGKLILTKEIGSDRAKDITEQYKFQEGTDEERLALETALMYGVKKKTSQDTVHQLGTDVNMDFQVENATLGSDFKVTVTFRNNGHNRYTATAYLSGNIVFYTGVTKNEFKSHSFDVTLEPLSSKSVDVSIKSSEYMSHLLEQASLHFFLTARLNETKKILAKQKTSVLQIPKLHIKVPGEKVVGKEMSVIVEFTNPLNQKLENVWVRLDGPGLLRTTTTKMFREIPKNSTLTWEEKCIPRQAGIRKLIASLNCDALRHVYGELDLEIERKPFL</sequence>
<comment type="cofactor">
    <cofactor evidence="22">
        <name>Ca(2+)</name>
        <dbReference type="ChEBI" id="CHEBI:29108"/>
    </cofactor>
    <text evidence="22">Binds 1 Ca(2+) ion per subunit.</text>
</comment>
<dbReference type="AlphaFoldDB" id="A0A8C8RQX5"/>
<evidence type="ECO:0000256" key="7">
    <source>
        <dbReference type="ARBA" id="ARBA00022696"/>
    </source>
</evidence>
<evidence type="ECO:0000256" key="13">
    <source>
        <dbReference type="ARBA" id="ARBA00023315"/>
    </source>
</evidence>
<keyword evidence="7" id="KW-0356">Hemostasis</keyword>
<feature type="binding site" evidence="22">
    <location>
        <position position="449"/>
    </location>
    <ligand>
        <name>Ca(2+)</name>
        <dbReference type="ChEBI" id="CHEBI:29108"/>
    </ligand>
</feature>